<dbReference type="OrthoDB" id="9780660at2"/>
<reference evidence="3" key="2">
    <citation type="submission" date="2015-07" db="EMBL/GenBank/DDBJ databases">
        <title>MeaNS - Measles Nucleotide Surveillance Program.</title>
        <authorList>
            <person name="Tran T."/>
            <person name="Druce J."/>
        </authorList>
    </citation>
    <scope>NUCLEOTIDE SEQUENCE</scope>
    <source>
        <strain evidence="3">DSM 9887</strain>
    </source>
</reference>
<sequence length="285" mass="31101">MPIVILTDSASDIDAAERQSLGIVAVPLKVMFGSETYQDGVTISSTAFFEKLKQSSVLPTTSQPSPLEFAESYKAIHQEYGDDVQIIAILLSGSLSGTYQSAMIAKSMLEESIDITVIDSRKASYVHGMICVDAAKAARAGKNKEQILDMIDRYLDEVQVYFIVDTLEFLQKGGRIGRASAVIGSLLNIKPILMLDPAGYVSAFDKVRGTKKALNKVFETLQEYAKDQPVKIAVLHSCVPEQAAEIQERLKQEFQVTDTHLEEIGPVIGTHTGPGLLGIVMVKDF</sequence>
<reference evidence="4" key="1">
    <citation type="submission" date="2015-07" db="EMBL/GenBank/DDBJ databases">
        <title>Genome sequencing project for genomic taxonomy and phylogenomics of Bacillus-like bacteria.</title>
        <authorList>
            <person name="Liu B."/>
            <person name="Wang J."/>
            <person name="Zhu Y."/>
            <person name="Liu G."/>
            <person name="Chen Q."/>
            <person name="Chen Z."/>
            <person name="Lan J."/>
            <person name="Che J."/>
            <person name="Ge C."/>
            <person name="Shi H."/>
            <person name="Pan Z."/>
            <person name="Liu X."/>
        </authorList>
    </citation>
    <scope>NUCLEOTIDE SEQUENCE [LARGE SCALE GENOMIC DNA]</scope>
    <source>
        <strain evidence="4">DSM 9887</strain>
    </source>
</reference>
<dbReference type="InterPro" id="IPR003797">
    <property type="entry name" value="DegV"/>
</dbReference>
<dbReference type="PROSITE" id="PS51482">
    <property type="entry name" value="DEGV"/>
    <property type="match status" value="1"/>
</dbReference>
<protein>
    <submittedName>
        <fullName evidence="2">Fatty acid-binding protein DegV</fullName>
    </submittedName>
</protein>
<dbReference type="GO" id="GO:0008289">
    <property type="term" value="F:lipid binding"/>
    <property type="evidence" value="ECO:0007669"/>
    <property type="project" value="UniProtKB-KW"/>
</dbReference>
<accession>A0A0K9YV73</accession>
<dbReference type="NCBIfam" id="TIGR00762">
    <property type="entry name" value="DegV"/>
    <property type="match status" value="1"/>
</dbReference>
<dbReference type="Gene3D" id="3.30.1180.10">
    <property type="match status" value="1"/>
</dbReference>
<gene>
    <name evidence="3" type="ORF">ADS79_12120</name>
    <name evidence="2" type="ORF">BRE01_40860</name>
</gene>
<dbReference type="SUPFAM" id="SSF82549">
    <property type="entry name" value="DAK1/DegV-like"/>
    <property type="match status" value="1"/>
</dbReference>
<dbReference type="Gene3D" id="3.40.50.10170">
    <property type="match status" value="1"/>
</dbReference>
<dbReference type="STRING" id="54915.ADS79_12120"/>
<dbReference type="Proteomes" id="UP000036834">
    <property type="component" value="Unassembled WGS sequence"/>
</dbReference>
<dbReference type="Proteomes" id="UP000319578">
    <property type="component" value="Unassembled WGS sequence"/>
</dbReference>
<evidence type="ECO:0000256" key="1">
    <source>
        <dbReference type="ARBA" id="ARBA00023121"/>
    </source>
</evidence>
<dbReference type="Pfam" id="PF02645">
    <property type="entry name" value="DegV"/>
    <property type="match status" value="1"/>
</dbReference>
<proteinExistence type="predicted"/>
<dbReference type="PANTHER" id="PTHR33434">
    <property type="entry name" value="DEGV DOMAIN-CONTAINING PROTEIN DR_1986-RELATED"/>
    <property type="match status" value="1"/>
</dbReference>
<evidence type="ECO:0000313" key="3">
    <source>
        <dbReference type="EMBL" id="KNB72598.1"/>
    </source>
</evidence>
<dbReference type="AlphaFoldDB" id="A0A0K9YV73"/>
<dbReference type="InterPro" id="IPR043168">
    <property type="entry name" value="DegV_C"/>
</dbReference>
<name>A0A0K9YV73_9BACL</name>
<evidence type="ECO:0000313" key="2">
    <source>
        <dbReference type="EMBL" id="GED70384.1"/>
    </source>
</evidence>
<keyword evidence="5" id="KW-1185">Reference proteome</keyword>
<dbReference type="RefSeq" id="WP_049738646.1">
    <property type="nucleotide sequence ID" value="NZ_BJON01000015.1"/>
</dbReference>
<organism evidence="3 4">
    <name type="scientific">Brevibacillus reuszeri</name>
    <dbReference type="NCBI Taxonomy" id="54915"/>
    <lineage>
        <taxon>Bacteria</taxon>
        <taxon>Bacillati</taxon>
        <taxon>Bacillota</taxon>
        <taxon>Bacilli</taxon>
        <taxon>Bacillales</taxon>
        <taxon>Paenibacillaceae</taxon>
        <taxon>Brevibacillus</taxon>
    </lineage>
</organism>
<dbReference type="PANTHER" id="PTHR33434:SF2">
    <property type="entry name" value="FATTY ACID-BINDING PROTEIN TM_1468"/>
    <property type="match status" value="1"/>
</dbReference>
<evidence type="ECO:0000313" key="5">
    <source>
        <dbReference type="Proteomes" id="UP000319578"/>
    </source>
</evidence>
<evidence type="ECO:0000313" key="4">
    <source>
        <dbReference type="Proteomes" id="UP000036834"/>
    </source>
</evidence>
<dbReference type="EMBL" id="LGIQ01000007">
    <property type="protein sequence ID" value="KNB72598.1"/>
    <property type="molecule type" value="Genomic_DNA"/>
</dbReference>
<dbReference type="InterPro" id="IPR050270">
    <property type="entry name" value="DegV_domain_contain"/>
</dbReference>
<reference evidence="2 5" key="3">
    <citation type="submission" date="2019-06" db="EMBL/GenBank/DDBJ databases">
        <title>Whole genome shotgun sequence of Brevibacillus reuszeri NBRC 15719.</title>
        <authorList>
            <person name="Hosoyama A."/>
            <person name="Uohara A."/>
            <person name="Ohji S."/>
            <person name="Ichikawa N."/>
        </authorList>
    </citation>
    <scope>NUCLEOTIDE SEQUENCE [LARGE SCALE GENOMIC DNA]</scope>
    <source>
        <strain evidence="2 5">NBRC 15719</strain>
    </source>
</reference>
<comment type="caution">
    <text evidence="3">The sequence shown here is derived from an EMBL/GenBank/DDBJ whole genome shotgun (WGS) entry which is preliminary data.</text>
</comment>
<dbReference type="PATRIC" id="fig|54915.3.peg.1397"/>
<dbReference type="EMBL" id="BJON01000015">
    <property type="protein sequence ID" value="GED70384.1"/>
    <property type="molecule type" value="Genomic_DNA"/>
</dbReference>
<keyword evidence="1" id="KW-0446">Lipid-binding</keyword>